<evidence type="ECO:0000256" key="3">
    <source>
        <dbReference type="ARBA" id="ARBA00023212"/>
    </source>
</evidence>
<reference evidence="10" key="1">
    <citation type="submission" date="2011-07" db="EMBL/GenBank/DDBJ databases">
        <authorList>
            <consortium name="Caenorhabditis brenneri Sequencing and Analysis Consortium"/>
            <person name="Wilson R.K."/>
        </authorList>
    </citation>
    <scope>NUCLEOTIDE SEQUENCE [LARGE SCALE GENOMIC DNA]</scope>
    <source>
        <strain evidence="10">PB2801</strain>
    </source>
</reference>
<dbReference type="PANTHER" id="PTHR22920:SF7">
    <property type="entry name" value="MSP DOMAIN-CONTAINING PROTEIN-RELATED"/>
    <property type="match status" value="1"/>
</dbReference>
<dbReference type="InParanoid" id="G0N5N5"/>
<dbReference type="PROSITE" id="PS50202">
    <property type="entry name" value="MSP"/>
    <property type="match status" value="1"/>
</dbReference>
<evidence type="ECO:0000256" key="5">
    <source>
        <dbReference type="ARBA" id="ARBA00037744"/>
    </source>
</evidence>
<keyword evidence="4" id="KW-0966">Cell projection</keyword>
<accession>G0N5N5</accession>
<dbReference type="EMBL" id="GL379840">
    <property type="protein sequence ID" value="EGT53262.1"/>
    <property type="molecule type" value="Genomic_DNA"/>
</dbReference>
<comment type="function">
    <text evidence="5 7">Central component in molecular interactions underlying sperm crawling. Forms an extensive filament system that extends from sperm villipoda, along the leading edge of the pseudopod.</text>
</comment>
<evidence type="ECO:0000256" key="2">
    <source>
        <dbReference type="ARBA" id="ARBA00022490"/>
    </source>
</evidence>
<dbReference type="AlphaFoldDB" id="G0N5N5"/>
<protein>
    <recommendedName>
        <fullName evidence="7">Major sperm protein</fullName>
    </recommendedName>
</protein>
<dbReference type="InterPro" id="IPR000535">
    <property type="entry name" value="MSP_dom"/>
</dbReference>
<evidence type="ECO:0000259" key="8">
    <source>
        <dbReference type="PROSITE" id="PS50202"/>
    </source>
</evidence>
<dbReference type="OrthoDB" id="5847350at2759"/>
<dbReference type="STRING" id="135651.G0N5N5"/>
<evidence type="ECO:0000256" key="4">
    <source>
        <dbReference type="ARBA" id="ARBA00023273"/>
    </source>
</evidence>
<dbReference type="Gene3D" id="2.60.40.10">
    <property type="entry name" value="Immunoglobulins"/>
    <property type="match status" value="1"/>
</dbReference>
<dbReference type="InterPro" id="IPR013783">
    <property type="entry name" value="Ig-like_fold"/>
</dbReference>
<evidence type="ECO:0000313" key="9">
    <source>
        <dbReference type="EMBL" id="EGT53262.1"/>
    </source>
</evidence>
<dbReference type="Pfam" id="PF00635">
    <property type="entry name" value="Motile_Sperm"/>
    <property type="match status" value="1"/>
</dbReference>
<feature type="domain" description="MSP" evidence="8">
    <location>
        <begin position="268"/>
        <end position="383"/>
    </location>
</feature>
<gene>
    <name evidence="9" type="ORF">CAEBREN_25367</name>
</gene>
<evidence type="ECO:0000256" key="1">
    <source>
        <dbReference type="ARBA" id="ARBA00004245"/>
    </source>
</evidence>
<dbReference type="SUPFAM" id="SSF49354">
    <property type="entry name" value="PapD-like"/>
    <property type="match status" value="1"/>
</dbReference>
<evidence type="ECO:0000313" key="10">
    <source>
        <dbReference type="Proteomes" id="UP000008068"/>
    </source>
</evidence>
<dbReference type="PANTHER" id="PTHR22920">
    <property type="entry name" value="MAJOR SPERM PROTEIN"/>
    <property type="match status" value="1"/>
</dbReference>
<proteinExistence type="predicted"/>
<sequence>MELPLEISFLCETLSTKSEKILSWGYCNAFIEYDKDGKPIHPEKRCSLVIFFKNNSERYYRLLVADKLTQQMPVITFESKLFTKFRSRGILIDNDEPELLLMNINFKMIGLKFNDSDGCLKFYENVPRRLGNAIRRRETSMDPRPRPLSNHFQHEETDEIVNFRNLEAFQNRNAISLTEDQEEIYAKLSSRLKMKDSNEAALVKQIVIKNEDTLRQSFRVKNKTKVGPISNDAMLDAKSQGSYENIVKDLPNDLFSKTKNGPANPIKEIQTEPKTKIVINAPFSIRQSYYLNISNLSNNQISYTVKSSNPNVLTVYPSIGVLDKRQTTTLTLDFNPKIYRNMGSEVDYLIIDCTDATVGNMEGSSEDFEMPFLIKTLRIEYNS</sequence>
<organism evidence="10">
    <name type="scientific">Caenorhabditis brenneri</name>
    <name type="common">Nematode worm</name>
    <dbReference type="NCBI Taxonomy" id="135651"/>
    <lineage>
        <taxon>Eukaryota</taxon>
        <taxon>Metazoa</taxon>
        <taxon>Ecdysozoa</taxon>
        <taxon>Nematoda</taxon>
        <taxon>Chromadorea</taxon>
        <taxon>Rhabditida</taxon>
        <taxon>Rhabditina</taxon>
        <taxon>Rhabditomorpha</taxon>
        <taxon>Rhabditoidea</taxon>
        <taxon>Rhabditidae</taxon>
        <taxon>Peloderinae</taxon>
        <taxon>Caenorhabditis</taxon>
    </lineage>
</organism>
<dbReference type="InterPro" id="IPR051155">
    <property type="entry name" value="Nematode_MSP"/>
</dbReference>
<dbReference type="Gene3D" id="2.30.29.30">
    <property type="entry name" value="Pleckstrin-homology domain (PH domain)/Phosphotyrosine-binding domain (PTB)"/>
    <property type="match status" value="1"/>
</dbReference>
<keyword evidence="3 7" id="KW-0206">Cytoskeleton</keyword>
<name>G0N5N5_CAEBE</name>
<dbReference type="InterPro" id="IPR011993">
    <property type="entry name" value="PH-like_dom_sf"/>
</dbReference>
<evidence type="ECO:0000256" key="7">
    <source>
        <dbReference type="RuleBase" id="RU003425"/>
    </source>
</evidence>
<dbReference type="GO" id="GO:0005856">
    <property type="term" value="C:cytoskeleton"/>
    <property type="evidence" value="ECO:0007669"/>
    <property type="project" value="UniProtKB-SubCell"/>
</dbReference>
<keyword evidence="10" id="KW-1185">Reference proteome</keyword>
<dbReference type="GO" id="GO:0031143">
    <property type="term" value="C:pseudopodium"/>
    <property type="evidence" value="ECO:0007669"/>
    <property type="project" value="UniProtKB-SubCell"/>
</dbReference>
<comment type="subcellular location">
    <subcellularLocation>
        <location evidence="6">Cell projection</location>
        <location evidence="6">Pseudopodium</location>
    </subcellularLocation>
    <subcellularLocation>
        <location evidence="1">Cytoplasm</location>
        <location evidence="1">Cytoskeleton</location>
    </subcellularLocation>
</comment>
<dbReference type="InterPro" id="IPR008962">
    <property type="entry name" value="PapD-like_sf"/>
</dbReference>
<dbReference type="HOGENOM" id="CLU_722052_0_0_1"/>
<keyword evidence="2" id="KW-0963">Cytoplasm</keyword>
<dbReference type="Proteomes" id="UP000008068">
    <property type="component" value="Unassembled WGS sequence"/>
</dbReference>
<evidence type="ECO:0000256" key="6">
    <source>
        <dbReference type="ARBA" id="ARBA00037818"/>
    </source>
</evidence>